<dbReference type="Proteomes" id="UP001219933">
    <property type="component" value="Chromosome 5"/>
</dbReference>
<gene>
    <name evidence="4" type="ORF">MCUN1_003594</name>
</gene>
<accession>A0AAF0EXU5</accession>
<evidence type="ECO:0000313" key="4">
    <source>
        <dbReference type="EMBL" id="WFD36707.1"/>
    </source>
</evidence>
<evidence type="ECO:0000313" key="5">
    <source>
        <dbReference type="Proteomes" id="UP001219933"/>
    </source>
</evidence>
<dbReference type="InterPro" id="IPR036167">
    <property type="entry name" value="tRNA_intron_Endo_cat-like_sf"/>
</dbReference>
<sequence>MSGAPSQNSSGAVRAEDHPVYPRVREICAKYPMQAGPLFQTFVDLQFGARWRELEVFDVPKQSPQDTGRLGSAGLAFIRGIPKDTKEPVAVLPIELDDTLNASLYVANALLTRIRDVFSSAGASQVLLAMMSSDATVVYYRLSQGMVKPIN</sequence>
<dbReference type="AlphaFoldDB" id="A0AAF0EXU5"/>
<keyword evidence="5" id="KW-1185">Reference proteome</keyword>
<dbReference type="PANTHER" id="PTHR28582:SF1">
    <property type="entry name" value="TRNA-SPLICING ENDONUCLEASE SUBUNIT SEN15"/>
    <property type="match status" value="1"/>
</dbReference>
<dbReference type="GO" id="GO:0003676">
    <property type="term" value="F:nucleic acid binding"/>
    <property type="evidence" value="ECO:0007669"/>
    <property type="project" value="InterPro"/>
</dbReference>
<evidence type="ECO:0000259" key="3">
    <source>
        <dbReference type="Pfam" id="PF09631"/>
    </source>
</evidence>
<dbReference type="EMBL" id="CP119881">
    <property type="protein sequence ID" value="WFD36707.1"/>
    <property type="molecule type" value="Genomic_DNA"/>
</dbReference>
<reference evidence="4" key="1">
    <citation type="submission" date="2023-03" db="EMBL/GenBank/DDBJ databases">
        <title>Mating type loci evolution in Malassezia.</title>
        <authorList>
            <person name="Coelho M.A."/>
        </authorList>
    </citation>
    <scope>NUCLEOTIDE SEQUENCE</scope>
    <source>
        <strain evidence="4">CBS 11721</strain>
    </source>
</reference>
<name>A0AAF0EXU5_9BASI</name>
<dbReference type="PANTHER" id="PTHR28582">
    <property type="entry name" value="TRNA-SPLICING ENDONUCLEASE SUBUNIT SEN15"/>
    <property type="match status" value="1"/>
</dbReference>
<dbReference type="Gene3D" id="3.40.1350.10">
    <property type="match status" value="1"/>
</dbReference>
<feature type="domain" description="tRNA-splicing endonuclease subunit Sen15" evidence="3">
    <location>
        <begin position="41"/>
        <end position="149"/>
    </location>
</feature>
<dbReference type="InterPro" id="IPR018593">
    <property type="entry name" value="tRNA-endonuc_su_Sen15"/>
</dbReference>
<dbReference type="Pfam" id="PF09631">
    <property type="entry name" value="Sen15"/>
    <property type="match status" value="1"/>
</dbReference>
<dbReference type="SUPFAM" id="SSF53032">
    <property type="entry name" value="tRNA-intron endonuclease catalytic domain-like"/>
    <property type="match status" value="1"/>
</dbReference>
<dbReference type="GO" id="GO:0006388">
    <property type="term" value="P:tRNA splicing, via endonucleolytic cleavage and ligation"/>
    <property type="evidence" value="ECO:0007669"/>
    <property type="project" value="InterPro"/>
</dbReference>
<dbReference type="GO" id="GO:0005634">
    <property type="term" value="C:nucleus"/>
    <property type="evidence" value="ECO:0007669"/>
    <property type="project" value="UniProtKB-ARBA"/>
</dbReference>
<evidence type="ECO:0000256" key="2">
    <source>
        <dbReference type="ARBA" id="ARBA00022694"/>
    </source>
</evidence>
<comment type="similarity">
    <text evidence="1">Belongs to the SEN15 family.</text>
</comment>
<dbReference type="InterPro" id="IPR011856">
    <property type="entry name" value="tRNA_endonuc-like_dom_sf"/>
</dbReference>
<keyword evidence="2" id="KW-0819">tRNA processing</keyword>
<protein>
    <recommendedName>
        <fullName evidence="3">tRNA-splicing endonuclease subunit Sen15 domain-containing protein</fullName>
    </recommendedName>
</protein>
<organism evidence="4 5">
    <name type="scientific">Malassezia cuniculi</name>
    <dbReference type="NCBI Taxonomy" id="948313"/>
    <lineage>
        <taxon>Eukaryota</taxon>
        <taxon>Fungi</taxon>
        <taxon>Dikarya</taxon>
        <taxon>Basidiomycota</taxon>
        <taxon>Ustilaginomycotina</taxon>
        <taxon>Malasseziomycetes</taxon>
        <taxon>Malasseziales</taxon>
        <taxon>Malasseziaceae</taxon>
        <taxon>Malassezia</taxon>
    </lineage>
</organism>
<evidence type="ECO:0000256" key="1">
    <source>
        <dbReference type="ARBA" id="ARBA00006091"/>
    </source>
</evidence>
<proteinExistence type="inferred from homology"/>